<reference evidence="2" key="1">
    <citation type="journal article" date="2014" name="Science">
        <title>Ancient hybridizations among the ancestral genomes of bread wheat.</title>
        <authorList>
            <consortium name="International Wheat Genome Sequencing Consortium,"/>
            <person name="Marcussen T."/>
            <person name="Sandve S.R."/>
            <person name="Heier L."/>
            <person name="Spannagl M."/>
            <person name="Pfeifer M."/>
            <person name="Jakobsen K.S."/>
            <person name="Wulff B.B."/>
            <person name="Steuernagel B."/>
            <person name="Mayer K.F."/>
            <person name="Olsen O.A."/>
        </authorList>
    </citation>
    <scope>NUCLEOTIDE SEQUENCE [LARGE SCALE GENOMIC DNA]</scope>
    <source>
        <strain evidence="2">cv. AL8/78</strain>
    </source>
</reference>
<keyword evidence="2" id="KW-1185">Reference proteome</keyword>
<reference evidence="1" key="3">
    <citation type="journal article" date="2017" name="Nature">
        <title>Genome sequence of the progenitor of the wheat D genome Aegilops tauschii.</title>
        <authorList>
            <person name="Luo M.C."/>
            <person name="Gu Y.Q."/>
            <person name="Puiu D."/>
            <person name="Wang H."/>
            <person name="Twardziok S.O."/>
            <person name="Deal K.R."/>
            <person name="Huo N."/>
            <person name="Zhu T."/>
            <person name="Wang L."/>
            <person name="Wang Y."/>
            <person name="McGuire P.E."/>
            <person name="Liu S."/>
            <person name="Long H."/>
            <person name="Ramasamy R.K."/>
            <person name="Rodriguez J.C."/>
            <person name="Van S.L."/>
            <person name="Yuan L."/>
            <person name="Wang Z."/>
            <person name="Xia Z."/>
            <person name="Xiao L."/>
            <person name="Anderson O.D."/>
            <person name="Ouyang S."/>
            <person name="Liang Y."/>
            <person name="Zimin A.V."/>
            <person name="Pertea G."/>
            <person name="Qi P."/>
            <person name="Bennetzen J.L."/>
            <person name="Dai X."/>
            <person name="Dawson M.W."/>
            <person name="Muller H.G."/>
            <person name="Kugler K."/>
            <person name="Rivarola-Duarte L."/>
            <person name="Spannagl M."/>
            <person name="Mayer K.F.X."/>
            <person name="Lu F.H."/>
            <person name="Bevan M.W."/>
            <person name="Leroy P."/>
            <person name="Li P."/>
            <person name="You F.M."/>
            <person name="Sun Q."/>
            <person name="Liu Z."/>
            <person name="Lyons E."/>
            <person name="Wicker T."/>
            <person name="Salzberg S.L."/>
            <person name="Devos K.M."/>
            <person name="Dvorak J."/>
        </authorList>
    </citation>
    <scope>NUCLEOTIDE SEQUENCE [LARGE SCALE GENOMIC DNA]</scope>
    <source>
        <strain evidence="1">cv. AL8/78</strain>
    </source>
</reference>
<proteinExistence type="predicted"/>
<dbReference type="AlphaFoldDB" id="A0A453RJU3"/>
<reference evidence="1" key="4">
    <citation type="submission" date="2019-03" db="UniProtKB">
        <authorList>
            <consortium name="EnsemblPlants"/>
        </authorList>
    </citation>
    <scope>IDENTIFICATION</scope>
</reference>
<protein>
    <submittedName>
        <fullName evidence="1">Uncharacterized protein</fullName>
    </submittedName>
</protein>
<sequence length="45" mass="5392">TILDKLRVQHHYCLYCGCKSLNQQEHWQMNALGLMKMITDPLCQW</sequence>
<evidence type="ECO:0000313" key="1">
    <source>
        <dbReference type="EnsemblPlants" id="AET7Gv20604900.5"/>
    </source>
</evidence>
<dbReference type="Gramene" id="AET7Gv20604900.5">
    <property type="protein sequence ID" value="AET7Gv20604900.5"/>
    <property type="gene ID" value="AET7Gv20604900"/>
</dbReference>
<accession>A0A453RJU3</accession>
<reference evidence="2" key="2">
    <citation type="journal article" date="2017" name="Nat. Plants">
        <title>The Aegilops tauschii genome reveals multiple impacts of transposons.</title>
        <authorList>
            <person name="Zhao G."/>
            <person name="Zou C."/>
            <person name="Li K."/>
            <person name="Wang K."/>
            <person name="Li T."/>
            <person name="Gao L."/>
            <person name="Zhang X."/>
            <person name="Wang H."/>
            <person name="Yang Z."/>
            <person name="Liu X."/>
            <person name="Jiang W."/>
            <person name="Mao L."/>
            <person name="Kong X."/>
            <person name="Jiao Y."/>
            <person name="Jia J."/>
        </authorList>
    </citation>
    <scope>NUCLEOTIDE SEQUENCE [LARGE SCALE GENOMIC DNA]</scope>
    <source>
        <strain evidence="2">cv. AL8/78</strain>
    </source>
</reference>
<reference evidence="1" key="5">
    <citation type="journal article" date="2021" name="G3 (Bethesda)">
        <title>Aegilops tauschii genome assembly Aet v5.0 features greater sequence contiguity and improved annotation.</title>
        <authorList>
            <person name="Wang L."/>
            <person name="Zhu T."/>
            <person name="Rodriguez J.C."/>
            <person name="Deal K.R."/>
            <person name="Dubcovsky J."/>
            <person name="McGuire P.E."/>
            <person name="Lux T."/>
            <person name="Spannagl M."/>
            <person name="Mayer K.F.X."/>
            <person name="Baldrich P."/>
            <person name="Meyers B.C."/>
            <person name="Huo N."/>
            <person name="Gu Y.Q."/>
            <person name="Zhou H."/>
            <person name="Devos K.M."/>
            <person name="Bennetzen J.L."/>
            <person name="Unver T."/>
            <person name="Budak H."/>
            <person name="Gulick P.J."/>
            <person name="Galiba G."/>
            <person name="Kalapos B."/>
            <person name="Nelson D.R."/>
            <person name="Li P."/>
            <person name="You F.M."/>
            <person name="Luo M.C."/>
            <person name="Dvorak J."/>
        </authorList>
    </citation>
    <scope>NUCLEOTIDE SEQUENCE [LARGE SCALE GENOMIC DNA]</scope>
    <source>
        <strain evidence="1">cv. AL8/78</strain>
    </source>
</reference>
<dbReference type="EnsemblPlants" id="AET7Gv20604900.5">
    <property type="protein sequence ID" value="AET7Gv20604900.5"/>
    <property type="gene ID" value="AET7Gv20604900"/>
</dbReference>
<evidence type="ECO:0000313" key="2">
    <source>
        <dbReference type="Proteomes" id="UP000015105"/>
    </source>
</evidence>
<dbReference type="Proteomes" id="UP000015105">
    <property type="component" value="Chromosome 7D"/>
</dbReference>
<name>A0A453RJU3_AEGTS</name>
<organism evidence="1 2">
    <name type="scientific">Aegilops tauschii subsp. strangulata</name>
    <name type="common">Goatgrass</name>
    <dbReference type="NCBI Taxonomy" id="200361"/>
    <lineage>
        <taxon>Eukaryota</taxon>
        <taxon>Viridiplantae</taxon>
        <taxon>Streptophyta</taxon>
        <taxon>Embryophyta</taxon>
        <taxon>Tracheophyta</taxon>
        <taxon>Spermatophyta</taxon>
        <taxon>Magnoliopsida</taxon>
        <taxon>Liliopsida</taxon>
        <taxon>Poales</taxon>
        <taxon>Poaceae</taxon>
        <taxon>BOP clade</taxon>
        <taxon>Pooideae</taxon>
        <taxon>Triticodae</taxon>
        <taxon>Triticeae</taxon>
        <taxon>Triticinae</taxon>
        <taxon>Aegilops</taxon>
    </lineage>
</organism>